<dbReference type="Pfam" id="PF14333">
    <property type="entry name" value="DUF4389"/>
    <property type="match status" value="2"/>
</dbReference>
<reference evidence="2" key="2">
    <citation type="submission" date="2020-09" db="EMBL/GenBank/DDBJ databases">
        <authorList>
            <person name="Sun Q."/>
            <person name="Ohkuma M."/>
        </authorList>
    </citation>
    <scope>NUCLEOTIDE SEQUENCE</scope>
    <source>
        <strain evidence="2">JCM 3276</strain>
    </source>
</reference>
<keyword evidence="1" id="KW-1133">Transmembrane helix</keyword>
<feature type="transmembrane region" description="Helical" evidence="1">
    <location>
        <begin position="412"/>
        <end position="439"/>
    </location>
</feature>
<keyword evidence="1" id="KW-0812">Transmembrane</keyword>
<dbReference type="EMBL" id="BMRB01000002">
    <property type="protein sequence ID" value="GGS28542.1"/>
    <property type="molecule type" value="Genomic_DNA"/>
</dbReference>
<comment type="caution">
    <text evidence="2">The sequence shown here is derived from an EMBL/GenBank/DDBJ whole genome shotgun (WGS) entry which is preliminary data.</text>
</comment>
<evidence type="ECO:0000313" key="3">
    <source>
        <dbReference type="Proteomes" id="UP000660680"/>
    </source>
</evidence>
<protein>
    <recommendedName>
        <fullName evidence="4">DUF4389 domain-containing protein</fullName>
    </recommendedName>
</protein>
<feature type="transmembrane region" description="Helical" evidence="1">
    <location>
        <begin position="28"/>
        <end position="58"/>
    </location>
</feature>
<feature type="transmembrane region" description="Helical" evidence="1">
    <location>
        <begin position="125"/>
        <end position="147"/>
    </location>
</feature>
<dbReference type="InterPro" id="IPR025498">
    <property type="entry name" value="DUF4389"/>
</dbReference>
<accession>A0A918GC91</accession>
<reference evidence="2" key="1">
    <citation type="journal article" date="2014" name="Int. J. Syst. Evol. Microbiol.">
        <title>Complete genome sequence of Corynebacterium casei LMG S-19264T (=DSM 44701T), isolated from a smear-ripened cheese.</title>
        <authorList>
            <consortium name="US DOE Joint Genome Institute (JGI-PGF)"/>
            <person name="Walter F."/>
            <person name="Albersmeier A."/>
            <person name="Kalinowski J."/>
            <person name="Ruckert C."/>
        </authorList>
    </citation>
    <scope>NUCLEOTIDE SEQUENCE</scope>
    <source>
        <strain evidence="2">JCM 3276</strain>
    </source>
</reference>
<feature type="transmembrane region" description="Helical" evidence="1">
    <location>
        <begin position="153"/>
        <end position="173"/>
    </location>
</feature>
<organism evidence="2 3">
    <name type="scientific">Actinokineospora fastidiosa</name>
    <dbReference type="NCBI Taxonomy" id="1816"/>
    <lineage>
        <taxon>Bacteria</taxon>
        <taxon>Bacillati</taxon>
        <taxon>Actinomycetota</taxon>
        <taxon>Actinomycetes</taxon>
        <taxon>Pseudonocardiales</taxon>
        <taxon>Pseudonocardiaceae</taxon>
        <taxon>Actinokineospora</taxon>
    </lineage>
</organism>
<sequence>MAQNGFYPVRVDGALDEPLSRGLWLVKWLLLVPHLLVLAVLWPAFVVVTVAAFFSILVTGRYPRPLFDFTVGVLRWSWRVHYYGYAALGTDRYPPFTLADVPDYPARLSVDYPERLSRGLALVKTWLLALPHYLVVALFAGVGFGTTGDGTDFAVAGLIGLLVLIAGVVLLFTKAYPRPIHDFVIGMDRWVVRVVAYAALMTDEYPPFRLDEGGVEAGPMRPAASPRANDWTAGRVASVVVGAVLALTATGLLTGAAGMLWLDRTQRDADGYLVAPVTTVSSSGYAITTDELTVHHGLPVSDTLGRVRITVTATDPADPVFLGVGRPSDVDRYLAGVAHGVLTDEGSIVEQPGATPTGAAADQRYWADSVQGAGSQTVTWEPADGEWKWVAMNATAERGVQLRVQVAATLPALPWLAAAAAGAGAVLLACAALLIGVAAHRAATPPAPPAAPIPATTP</sequence>
<keyword evidence="3" id="KW-1185">Reference proteome</keyword>
<name>A0A918GC91_9PSEU</name>
<feature type="transmembrane region" description="Helical" evidence="1">
    <location>
        <begin position="236"/>
        <end position="262"/>
    </location>
</feature>
<proteinExistence type="predicted"/>
<keyword evidence="1" id="KW-0472">Membrane</keyword>
<evidence type="ECO:0000313" key="2">
    <source>
        <dbReference type="EMBL" id="GGS28542.1"/>
    </source>
</evidence>
<evidence type="ECO:0000256" key="1">
    <source>
        <dbReference type="SAM" id="Phobius"/>
    </source>
</evidence>
<gene>
    <name evidence="2" type="ORF">GCM10010171_22050</name>
</gene>
<dbReference type="Proteomes" id="UP000660680">
    <property type="component" value="Unassembled WGS sequence"/>
</dbReference>
<evidence type="ECO:0008006" key="4">
    <source>
        <dbReference type="Google" id="ProtNLM"/>
    </source>
</evidence>
<dbReference type="RefSeq" id="WP_189210331.1">
    <property type="nucleotide sequence ID" value="NZ_BMRB01000002.1"/>
</dbReference>
<dbReference type="AlphaFoldDB" id="A0A918GC91"/>